<keyword evidence="1" id="KW-0472">Membrane</keyword>
<dbReference type="InterPro" id="IPR021273">
    <property type="entry name" value="DUF2852"/>
</dbReference>
<evidence type="ECO:0000256" key="1">
    <source>
        <dbReference type="SAM" id="Phobius"/>
    </source>
</evidence>
<name>A0A1X7A6H1_9RHOB</name>
<reference evidence="2 3" key="1">
    <citation type="submission" date="2017-03" db="EMBL/GenBank/DDBJ databases">
        <authorList>
            <person name="Afonso C.L."/>
            <person name="Miller P.J."/>
            <person name="Scott M.A."/>
            <person name="Spackman E."/>
            <person name="Goraichik I."/>
            <person name="Dimitrov K.M."/>
            <person name="Suarez D.L."/>
            <person name="Swayne D.E."/>
        </authorList>
    </citation>
    <scope>NUCLEOTIDE SEQUENCE [LARGE SCALE GENOMIC DNA]</scope>
    <source>
        <strain evidence="2 3">CECT 8625</strain>
    </source>
</reference>
<protein>
    <recommendedName>
        <fullName evidence="4">DUF2852 domain-containing protein</fullName>
    </recommendedName>
</protein>
<keyword evidence="1" id="KW-0812">Transmembrane</keyword>
<dbReference type="Proteomes" id="UP000193570">
    <property type="component" value="Unassembled WGS sequence"/>
</dbReference>
<accession>A0A1X7A6H1</accession>
<evidence type="ECO:0000313" key="3">
    <source>
        <dbReference type="Proteomes" id="UP000193570"/>
    </source>
</evidence>
<keyword evidence="3" id="KW-1185">Reference proteome</keyword>
<sequence>MMEFTFFPAFLFAAFLMLTITVPMAVFAWTILGRGRGPMWSMPMPWRMMRGPFGMGPCAFGRHEETKRRGNSAFDAYRDETLARLDEEAKAFDAYRARLREARDRDEFDRFMDERKGSQR</sequence>
<dbReference type="Pfam" id="PF11014">
    <property type="entry name" value="DUF2852"/>
    <property type="match status" value="1"/>
</dbReference>
<evidence type="ECO:0008006" key="4">
    <source>
        <dbReference type="Google" id="ProtNLM"/>
    </source>
</evidence>
<keyword evidence="1" id="KW-1133">Transmembrane helix</keyword>
<feature type="transmembrane region" description="Helical" evidence="1">
    <location>
        <begin position="6"/>
        <end position="32"/>
    </location>
</feature>
<evidence type="ECO:0000313" key="2">
    <source>
        <dbReference type="EMBL" id="SLN71392.1"/>
    </source>
</evidence>
<dbReference type="AlphaFoldDB" id="A0A1X7A6H1"/>
<gene>
    <name evidence="2" type="ORF">ROJ8625_03724</name>
</gene>
<proteinExistence type="predicted"/>
<dbReference type="RefSeq" id="WP_234984315.1">
    <property type="nucleotide sequence ID" value="NZ_FWFK01000008.1"/>
</dbReference>
<dbReference type="EMBL" id="FWFK01000008">
    <property type="protein sequence ID" value="SLN71392.1"/>
    <property type="molecule type" value="Genomic_DNA"/>
</dbReference>
<organism evidence="2 3">
    <name type="scientific">Roseivivax jejudonensis</name>
    <dbReference type="NCBI Taxonomy" id="1529041"/>
    <lineage>
        <taxon>Bacteria</taxon>
        <taxon>Pseudomonadati</taxon>
        <taxon>Pseudomonadota</taxon>
        <taxon>Alphaproteobacteria</taxon>
        <taxon>Rhodobacterales</taxon>
        <taxon>Roseobacteraceae</taxon>
        <taxon>Roseivivax</taxon>
    </lineage>
</organism>